<keyword evidence="1" id="KW-0472">Membrane</keyword>
<evidence type="ECO:0000256" key="1">
    <source>
        <dbReference type="SAM" id="Phobius"/>
    </source>
</evidence>
<sequence>MKKFTVFICSLILTLIVSTVSPSFVHANELASKESALAESVLYNFNTKKLEFDEEAANEVYNFTDEELNYYESSLESLTPEEVSNKLLTLGIDMENYDGNIIYKEDENGEIQEFAVIAWLAGIGFVSFVGYFFWDRYLTHKEKMNYMNRCFDQHGNPIIDSRDRSGSKVQTNEAEAERIGGYNFACEKP</sequence>
<proteinExistence type="predicted"/>
<feature type="signal peptide" evidence="2">
    <location>
        <begin position="1"/>
        <end position="27"/>
    </location>
</feature>
<dbReference type="EMBL" id="SADV01000011">
    <property type="protein sequence ID" value="TQR31182.1"/>
    <property type="molecule type" value="Genomic_DNA"/>
</dbReference>
<feature type="chain" id="PRO_5022191496" evidence="2">
    <location>
        <begin position="28"/>
        <end position="189"/>
    </location>
</feature>
<dbReference type="AlphaFoldDB" id="A0A544UF50"/>
<evidence type="ECO:0000313" key="4">
    <source>
        <dbReference type="Proteomes" id="UP000317944"/>
    </source>
</evidence>
<evidence type="ECO:0000256" key="2">
    <source>
        <dbReference type="SAM" id="SignalP"/>
    </source>
</evidence>
<reference evidence="3 4" key="1">
    <citation type="submission" date="2018-03" db="EMBL/GenBank/DDBJ databases">
        <title>Aerobic endospore-forming bacteria genome sequencing and assembly.</title>
        <authorList>
            <person name="Cavalcante D.A."/>
            <person name="Driks A."/>
            <person name="Putonti C."/>
            <person name="De-Souza M.T."/>
        </authorList>
    </citation>
    <scope>NUCLEOTIDE SEQUENCE [LARGE SCALE GENOMIC DNA]</scope>
    <source>
        <strain evidence="3 4">SDF0037</strain>
    </source>
</reference>
<dbReference type="RefSeq" id="WP_142509412.1">
    <property type="nucleotide sequence ID" value="NZ_SADV01000011.1"/>
</dbReference>
<dbReference type="Proteomes" id="UP000317944">
    <property type="component" value="Unassembled WGS sequence"/>
</dbReference>
<keyword evidence="2" id="KW-0732">Signal</keyword>
<gene>
    <name evidence="3" type="ORF">C7Y47_14420</name>
</gene>
<accession>A0A544UF50</accession>
<name>A0A544UF50_LYSSH</name>
<dbReference type="OrthoDB" id="2739230at2"/>
<organism evidence="3 4">
    <name type="scientific">Lysinibacillus sphaericus</name>
    <name type="common">Bacillus sphaericus</name>
    <dbReference type="NCBI Taxonomy" id="1421"/>
    <lineage>
        <taxon>Bacteria</taxon>
        <taxon>Bacillati</taxon>
        <taxon>Bacillota</taxon>
        <taxon>Bacilli</taxon>
        <taxon>Bacillales</taxon>
        <taxon>Bacillaceae</taxon>
        <taxon>Lysinibacillus</taxon>
    </lineage>
</organism>
<evidence type="ECO:0000313" key="3">
    <source>
        <dbReference type="EMBL" id="TQR31182.1"/>
    </source>
</evidence>
<comment type="caution">
    <text evidence="3">The sequence shown here is derived from an EMBL/GenBank/DDBJ whole genome shotgun (WGS) entry which is preliminary data.</text>
</comment>
<keyword evidence="1" id="KW-0812">Transmembrane</keyword>
<protein>
    <submittedName>
        <fullName evidence="3">Uncharacterized protein</fullName>
    </submittedName>
</protein>
<keyword evidence="1" id="KW-1133">Transmembrane helix</keyword>
<feature type="transmembrane region" description="Helical" evidence="1">
    <location>
        <begin position="114"/>
        <end position="134"/>
    </location>
</feature>